<dbReference type="InterPro" id="IPR050738">
    <property type="entry name" value="Sulfatase"/>
</dbReference>
<dbReference type="InterPro" id="IPR024607">
    <property type="entry name" value="Sulfatase_CS"/>
</dbReference>
<comment type="similarity">
    <text evidence="1">Belongs to the sulfatase family.</text>
</comment>
<dbReference type="RefSeq" id="WP_146683127.1">
    <property type="nucleotide sequence ID" value="NZ_CP019646.1"/>
</dbReference>
<reference evidence="7" key="1">
    <citation type="submission" date="2017-02" db="EMBL/GenBank/DDBJ databases">
        <title>Comparative genomics and description of representatives of a novel lineage of planctomycetes thriving in anoxic sediments.</title>
        <authorList>
            <person name="Spring S."/>
            <person name="Bunk B."/>
            <person name="Sproer C."/>
        </authorList>
    </citation>
    <scope>NUCLEOTIDE SEQUENCE [LARGE SCALE GENOMIC DNA]</scope>
    <source>
        <strain evidence="7">SM-Chi-D1</strain>
    </source>
</reference>
<dbReference type="OrthoDB" id="9783154at2"/>
<dbReference type="PROSITE" id="PS00523">
    <property type="entry name" value="SULFATASE_1"/>
    <property type="match status" value="1"/>
</dbReference>
<evidence type="ECO:0000256" key="4">
    <source>
        <dbReference type="ARBA" id="ARBA00022837"/>
    </source>
</evidence>
<keyword evidence="4" id="KW-0106">Calcium</keyword>
<dbReference type="Proteomes" id="UP000188181">
    <property type="component" value="Chromosome"/>
</dbReference>
<dbReference type="PROSITE" id="PS51257">
    <property type="entry name" value="PROKAR_LIPOPROTEIN"/>
    <property type="match status" value="1"/>
</dbReference>
<gene>
    <name evidence="6" type="primary">atsA_14</name>
    <name evidence="6" type="ORF">SMSP2_01257</name>
</gene>
<dbReference type="GO" id="GO:0046872">
    <property type="term" value="F:metal ion binding"/>
    <property type="evidence" value="ECO:0007669"/>
    <property type="project" value="UniProtKB-KW"/>
</dbReference>
<organism evidence="6 7">
    <name type="scientific">Limihaloglobus sulfuriphilus</name>
    <dbReference type="NCBI Taxonomy" id="1851148"/>
    <lineage>
        <taxon>Bacteria</taxon>
        <taxon>Pseudomonadati</taxon>
        <taxon>Planctomycetota</taxon>
        <taxon>Phycisphaerae</taxon>
        <taxon>Sedimentisphaerales</taxon>
        <taxon>Sedimentisphaeraceae</taxon>
        <taxon>Limihaloglobus</taxon>
    </lineage>
</organism>
<dbReference type="InterPro" id="IPR017850">
    <property type="entry name" value="Alkaline_phosphatase_core_sf"/>
</dbReference>
<dbReference type="Gene3D" id="3.40.720.10">
    <property type="entry name" value="Alkaline Phosphatase, subunit A"/>
    <property type="match status" value="1"/>
</dbReference>
<dbReference type="EC" id="3.1.6.1" evidence="6"/>
<keyword evidence="3 6" id="KW-0378">Hydrolase</keyword>
<dbReference type="AlphaFoldDB" id="A0A1Q2MDX6"/>
<evidence type="ECO:0000256" key="3">
    <source>
        <dbReference type="ARBA" id="ARBA00022801"/>
    </source>
</evidence>
<evidence type="ECO:0000313" key="7">
    <source>
        <dbReference type="Proteomes" id="UP000188181"/>
    </source>
</evidence>
<name>A0A1Q2MDX6_9BACT</name>
<dbReference type="KEGG" id="pbas:SMSP2_01257"/>
<dbReference type="SUPFAM" id="SSF53649">
    <property type="entry name" value="Alkaline phosphatase-like"/>
    <property type="match status" value="1"/>
</dbReference>
<feature type="domain" description="Sulfatase N-terminal" evidence="5">
    <location>
        <begin position="37"/>
        <end position="344"/>
    </location>
</feature>
<dbReference type="STRING" id="1851148.SMSP2_01257"/>
<dbReference type="PANTHER" id="PTHR42693:SF53">
    <property type="entry name" value="ENDO-4-O-SULFATASE"/>
    <property type="match status" value="1"/>
</dbReference>
<dbReference type="EMBL" id="CP019646">
    <property type="protein sequence ID" value="AQQ70895.1"/>
    <property type="molecule type" value="Genomic_DNA"/>
</dbReference>
<dbReference type="InterPro" id="IPR000917">
    <property type="entry name" value="Sulfatase_N"/>
</dbReference>
<protein>
    <submittedName>
        <fullName evidence="6">Arylsulfatase</fullName>
        <ecNumber evidence="6">3.1.6.1</ecNumber>
    </submittedName>
</protein>
<accession>A0A1Q2MDX6</accession>
<dbReference type="CDD" id="cd16146">
    <property type="entry name" value="ARS_like"/>
    <property type="match status" value="1"/>
</dbReference>
<evidence type="ECO:0000259" key="5">
    <source>
        <dbReference type="Pfam" id="PF00884"/>
    </source>
</evidence>
<keyword evidence="2" id="KW-0479">Metal-binding</keyword>
<keyword evidence="7" id="KW-1185">Reference proteome</keyword>
<evidence type="ECO:0000256" key="1">
    <source>
        <dbReference type="ARBA" id="ARBA00008779"/>
    </source>
</evidence>
<sequence>MNRRDFIRNSLAGIGIFAAGCGGNKIFSTGKPTKDAPNILIINIDDMGYGDMSCHGNPVLNTANLDKLHAESVRFTQFHAAPMCTPTRGQLLTGIDALRNGSRWVGTEAVHLRTDLPVMPEIYSDAGYATGIFGKWHIGDNYPLRPQDRGFDEVLTFPQQEVGTVNDYWDNDYFDDVYEHNGERKQYKGFCTDVWFEQAIKWMDKTSAAGKPFLCMIPTNVVHGPYFSPQIYRDMADRPNQPKDVQTFYGNMINLDINIGKAIDFLESKGLRENTIVVFMTDNGVTMGYGTYNAGMRGMKTQLWEGGHRVPLFISWPKAGLPKGKDIHELAQVQDVLPTLLDFCDVDFPMQTLDGTSLAGQIRGEKEMPDRVLVVQMQRRIPITKYDACIMWGPWRLLNAIDIDPHEKPDKREMYKKRRQNMEQVYLELYNVEDDPHQDNNVYDKHPEVVAKMKAAYEKWWQGVQPDINKMTHVIIGNDAENPSMIACTSWATTYFTQKSAILEGRKSNGYWNLIADQSGQYDFELCRWPKETNAALQDKVDVKYTDTFPYGPGKEGTALPIAKARIQVNDIDRTIDVNKGDKAAKFTCRLNKGPVRLKTWFYDKNGNELCGAYYVYVTRR</sequence>
<proteinExistence type="inferred from homology"/>
<evidence type="ECO:0000313" key="6">
    <source>
        <dbReference type="EMBL" id="AQQ70895.1"/>
    </source>
</evidence>
<dbReference type="PANTHER" id="PTHR42693">
    <property type="entry name" value="ARYLSULFATASE FAMILY MEMBER"/>
    <property type="match status" value="1"/>
</dbReference>
<dbReference type="Pfam" id="PF00884">
    <property type="entry name" value="Sulfatase"/>
    <property type="match status" value="1"/>
</dbReference>
<evidence type="ECO:0000256" key="2">
    <source>
        <dbReference type="ARBA" id="ARBA00022723"/>
    </source>
</evidence>
<dbReference type="GO" id="GO:0004065">
    <property type="term" value="F:arylsulfatase activity"/>
    <property type="evidence" value="ECO:0007669"/>
    <property type="project" value="UniProtKB-EC"/>
</dbReference>
<dbReference type="Gene3D" id="3.30.1120.10">
    <property type="match status" value="1"/>
</dbReference>